<dbReference type="Gene3D" id="3.40.50.1400">
    <property type="match status" value="2"/>
</dbReference>
<dbReference type="Proteomes" id="UP000011124">
    <property type="component" value="Chromosome"/>
</dbReference>
<gene>
    <name evidence="4" type="primary">cbiK</name>
    <name evidence="3" type="ordered locus">Selsp_1606</name>
    <name evidence="4" type="ORF">SELSPUOL_00569</name>
</gene>
<evidence type="ECO:0000313" key="4">
    <source>
        <dbReference type="EMBL" id="EEX78088.1"/>
    </source>
</evidence>
<sequence>MRPAIVVTSFGVSASEAREKSLVPIVREIAEGFPEFTVVEAYTSAFIRRRLQEAGIDMASLSERLEELCRAGVREVYVQPTHLTPGEEYENKILKEAEAFSSRFDVLKVGEPVFFRADGTENDDIAHGLAAIFSGLAAQEGEGMVLLGHGSPHRHNPVYALLQQRADEEGLPVHIGVLEEADVPNFAMVLDRLEKSGEKRVLLAPLLLAGGRHVTHDLAGDEPASWKSRLQKAGFSVRLDKRTLGERAAFRRIYMEKVCRLIGG</sequence>
<organism evidence="4 5">
    <name type="scientific">Selenomonas sputigena (strain ATCC 35185 / DSM 20758 / CCUG 44933 / VPI D19B-28)</name>
    <dbReference type="NCBI Taxonomy" id="546271"/>
    <lineage>
        <taxon>Bacteria</taxon>
        <taxon>Bacillati</taxon>
        <taxon>Bacillota</taxon>
        <taxon>Negativicutes</taxon>
        <taxon>Selenomonadales</taxon>
        <taxon>Selenomonadaceae</taxon>
        <taxon>Selenomonas</taxon>
    </lineage>
</organism>
<evidence type="ECO:0000313" key="5">
    <source>
        <dbReference type="Proteomes" id="UP000003505"/>
    </source>
</evidence>
<reference evidence="4 5" key="1">
    <citation type="submission" date="2009-09" db="EMBL/GenBank/DDBJ databases">
        <authorList>
            <person name="Weinstock G."/>
            <person name="Sodergren E."/>
            <person name="Clifton S."/>
            <person name="Fulton L."/>
            <person name="Fulton B."/>
            <person name="Courtney L."/>
            <person name="Fronick C."/>
            <person name="Harrison M."/>
            <person name="Strong C."/>
            <person name="Farmer C."/>
            <person name="Delahaunty K."/>
            <person name="Markovic C."/>
            <person name="Hall O."/>
            <person name="Minx P."/>
            <person name="Tomlinson C."/>
            <person name="Mitreva M."/>
            <person name="Nelson J."/>
            <person name="Hou S."/>
            <person name="Wollam A."/>
            <person name="Pepin K.H."/>
            <person name="Johnson M."/>
            <person name="Bhonagiri V."/>
            <person name="Nash W.E."/>
            <person name="Warren W."/>
            <person name="Chinwalla A."/>
            <person name="Mardis E.R."/>
            <person name="Wilson R.K."/>
        </authorList>
    </citation>
    <scope>NUCLEOTIDE SEQUENCE [LARGE SCALE GENOMIC DNA]</scope>
    <source>
        <strain evidence="4">ATCC 35185</strain>
        <strain evidence="5">ATCC 35185 / DSM 20758 / VPI D19B-28</strain>
    </source>
</reference>
<keyword evidence="6" id="KW-1185">Reference proteome</keyword>
<feature type="binding site" evidence="2">
    <location>
        <position position="179"/>
    </location>
    <ligand>
        <name>Co(2+)</name>
        <dbReference type="ChEBI" id="CHEBI:48828"/>
    </ligand>
</feature>
<dbReference type="GO" id="GO:0046872">
    <property type="term" value="F:metal ion binding"/>
    <property type="evidence" value="ECO:0007669"/>
    <property type="project" value="UniProtKB-KW"/>
</dbReference>
<dbReference type="OrthoDB" id="9770331at2"/>
<dbReference type="EMBL" id="ACKP02000011">
    <property type="protein sequence ID" value="EEX78088.1"/>
    <property type="molecule type" value="Genomic_DNA"/>
</dbReference>
<evidence type="ECO:0000256" key="2">
    <source>
        <dbReference type="PIRSR" id="PIRSR033579-3"/>
    </source>
</evidence>
<reference evidence="3 6" key="2">
    <citation type="submission" date="2011-04" db="EMBL/GenBank/DDBJ databases">
        <title>The complete genome of Selenomonas sputigena DSM 20758.</title>
        <authorList>
            <consortium name="US DOE Joint Genome Institute (JGI-PGF)"/>
            <person name="Lucas S."/>
            <person name="Copeland A."/>
            <person name="Lapidus A."/>
            <person name="Bruce D."/>
            <person name="Goodwin L."/>
            <person name="Pitluck S."/>
            <person name="Peters L."/>
            <person name="Kyrpides N."/>
            <person name="Mavromatis K."/>
            <person name="Ivanova N."/>
            <person name="Ovchinnikova G."/>
            <person name="Teshima H."/>
            <person name="Detter J.C."/>
            <person name="Tapia R."/>
            <person name="Han C."/>
            <person name="Land M."/>
            <person name="Hauser L."/>
            <person name="Markowitz V."/>
            <person name="Cheng J.-F."/>
            <person name="Hugenholtz P."/>
            <person name="Woyke T."/>
            <person name="Wu D."/>
            <person name="Gronow S."/>
            <person name="Wellnitz S."/>
            <person name="Schneider S."/>
            <person name="Klenk H.-P."/>
            <person name="Eisen J.A."/>
        </authorList>
    </citation>
    <scope>NUCLEOTIDE SEQUENCE [LARGE SCALE GENOMIC DNA]</scope>
    <source>
        <strain evidence="3">ATCC 35185</strain>
        <strain evidence="6">ATCC 35185 / DSM 20758 / VPI D19B-28</strain>
    </source>
</reference>
<dbReference type="AlphaFoldDB" id="C9LSY9"/>
<protein>
    <submittedName>
        <fullName evidence="3">Anaerobic cobalt chelatase</fullName>
    </submittedName>
    <submittedName>
        <fullName evidence="4">Cobalt chelatase (CbiK)</fullName>
        <ecNumber evidence="4">4.99.1.-</ecNumber>
    </submittedName>
</protein>
<accession>C9LSY9</accession>
<keyword evidence="2" id="KW-0479">Metal-binding</keyword>
<dbReference type="SUPFAM" id="SSF53800">
    <property type="entry name" value="Chelatase"/>
    <property type="match status" value="1"/>
</dbReference>
<dbReference type="HOGENOM" id="CLU_036584_1_1_9"/>
<keyword evidence="2" id="KW-0170">Cobalt</keyword>
<evidence type="ECO:0000313" key="6">
    <source>
        <dbReference type="Proteomes" id="UP000011124"/>
    </source>
</evidence>
<dbReference type="GO" id="GO:0019251">
    <property type="term" value="P:anaerobic cobalamin biosynthetic process"/>
    <property type="evidence" value="ECO:0007669"/>
    <property type="project" value="InterPro"/>
</dbReference>
<evidence type="ECO:0000256" key="1">
    <source>
        <dbReference type="PIRSR" id="PIRSR033579-1"/>
    </source>
</evidence>
<feature type="binding site" evidence="2">
    <location>
        <position position="213"/>
    </location>
    <ligand>
        <name>Co(2+)</name>
        <dbReference type="ChEBI" id="CHEBI:48828"/>
    </ligand>
</feature>
<dbReference type="eggNOG" id="COG4822">
    <property type="taxonomic scope" value="Bacteria"/>
</dbReference>
<dbReference type="RefSeq" id="WP_006191433.1">
    <property type="nucleotide sequence ID" value="NC_015437.1"/>
</dbReference>
<dbReference type="Proteomes" id="UP000003505">
    <property type="component" value="Unassembled WGS sequence"/>
</dbReference>
<dbReference type="PIRSF" id="PIRSF033579">
    <property type="entry name" value="Anaer_Co_chel"/>
    <property type="match status" value="1"/>
</dbReference>
<name>C9LSY9_SELS3</name>
<dbReference type="EC" id="4.99.1.-" evidence="4"/>
<keyword evidence="4" id="KW-0456">Lyase</keyword>
<feature type="active site" description="Proton acceptor" evidence="1">
    <location>
        <position position="149"/>
    </location>
</feature>
<dbReference type="InterPro" id="IPR010388">
    <property type="entry name" value="Anaerobic_Co-chelatase"/>
</dbReference>
<dbReference type="STRING" id="546271.Selsp_1606"/>
<dbReference type="KEGG" id="ssg:Selsp_1606"/>
<evidence type="ECO:0000313" key="3">
    <source>
        <dbReference type="EMBL" id="AEC00562.1"/>
    </source>
</evidence>
<dbReference type="EMBL" id="CP002637">
    <property type="protein sequence ID" value="AEC00562.1"/>
    <property type="molecule type" value="Genomic_DNA"/>
</dbReference>
<dbReference type="GO" id="GO:0016852">
    <property type="term" value="F:sirohydrochlorin cobaltochelatase activity"/>
    <property type="evidence" value="ECO:0007669"/>
    <property type="project" value="InterPro"/>
</dbReference>
<feature type="binding site" evidence="2">
    <location>
        <position position="149"/>
    </location>
    <ligand>
        <name>Co(2+)</name>
        <dbReference type="ChEBI" id="CHEBI:48828"/>
    </ligand>
</feature>
<dbReference type="Pfam" id="PF06180">
    <property type="entry name" value="CbiK"/>
    <property type="match status" value="1"/>
</dbReference>
<proteinExistence type="predicted"/>